<evidence type="ECO:0000313" key="2">
    <source>
        <dbReference type="Proteomes" id="UP001165289"/>
    </source>
</evidence>
<gene>
    <name evidence="1" type="ORF">LOD99_11012</name>
</gene>
<organism evidence="1 2">
    <name type="scientific">Oopsacas minuta</name>
    <dbReference type="NCBI Taxonomy" id="111878"/>
    <lineage>
        <taxon>Eukaryota</taxon>
        <taxon>Metazoa</taxon>
        <taxon>Porifera</taxon>
        <taxon>Hexactinellida</taxon>
        <taxon>Hexasterophora</taxon>
        <taxon>Lyssacinosida</taxon>
        <taxon>Leucopsacidae</taxon>
        <taxon>Oopsacas</taxon>
    </lineage>
</organism>
<name>A0AAV7KBN8_9METZ</name>
<dbReference type="AlphaFoldDB" id="A0AAV7KBN8"/>
<sequence length="123" mass="13408">MRARSYINERKLIIEVQPTSNSQPPEVGATSSVHSQDIQISDSPNVVDVSNTSSGVNIFTEPHVPDVTNSSPQNSDFIVTESAFLISLYDVGDILKGNVIVRNLSDDAKANYLSHDFTPGKNF</sequence>
<keyword evidence="2" id="KW-1185">Reference proteome</keyword>
<protein>
    <submittedName>
        <fullName evidence="1">Uncharacterized protein</fullName>
    </submittedName>
</protein>
<dbReference type="EMBL" id="JAKMXF010000085">
    <property type="protein sequence ID" value="KAI6658667.1"/>
    <property type="molecule type" value="Genomic_DNA"/>
</dbReference>
<dbReference type="Proteomes" id="UP001165289">
    <property type="component" value="Unassembled WGS sequence"/>
</dbReference>
<evidence type="ECO:0000313" key="1">
    <source>
        <dbReference type="EMBL" id="KAI6658667.1"/>
    </source>
</evidence>
<proteinExistence type="predicted"/>
<accession>A0AAV7KBN8</accession>
<reference evidence="1 2" key="1">
    <citation type="journal article" date="2023" name="BMC Biol.">
        <title>The compact genome of the sponge Oopsacas minuta (Hexactinellida) is lacking key metazoan core genes.</title>
        <authorList>
            <person name="Santini S."/>
            <person name="Schenkelaars Q."/>
            <person name="Jourda C."/>
            <person name="Duchesne M."/>
            <person name="Belahbib H."/>
            <person name="Rocher C."/>
            <person name="Selva M."/>
            <person name="Riesgo A."/>
            <person name="Vervoort M."/>
            <person name="Leys S.P."/>
            <person name="Kodjabachian L."/>
            <person name="Le Bivic A."/>
            <person name="Borchiellini C."/>
            <person name="Claverie J.M."/>
            <person name="Renard E."/>
        </authorList>
    </citation>
    <scope>NUCLEOTIDE SEQUENCE [LARGE SCALE GENOMIC DNA]</scope>
    <source>
        <strain evidence="1">SPO-2</strain>
    </source>
</reference>
<comment type="caution">
    <text evidence="1">The sequence shown here is derived from an EMBL/GenBank/DDBJ whole genome shotgun (WGS) entry which is preliminary data.</text>
</comment>